<accession>A0A0D2U7B6</accession>
<dbReference type="EMBL" id="CM001749">
    <property type="protein sequence ID" value="KJB63796.1"/>
    <property type="molecule type" value="Genomic_DNA"/>
</dbReference>
<evidence type="ECO:0000313" key="4">
    <source>
        <dbReference type="EMBL" id="MBA0597127.1"/>
    </source>
</evidence>
<reference evidence="4" key="3">
    <citation type="submission" date="2020-04" db="EMBL/GenBank/DDBJ databases">
        <authorList>
            <person name="Grover C.E."/>
            <person name="Arick M.A. II"/>
            <person name="Thrash A."/>
            <person name="Conover J.L."/>
            <person name="Sanders W.S."/>
            <person name="Peterson D.G."/>
            <person name="Scheffler J.A."/>
            <person name="Scheffler B.E."/>
            <person name="Wendel J.F."/>
        </authorList>
    </citation>
    <scope>NUCLEOTIDE SEQUENCE</scope>
    <source>
        <strain evidence="4">8</strain>
        <tissue evidence="4">Leaf</tissue>
    </source>
</reference>
<dbReference type="STRING" id="29730.A0A0D2U7B6"/>
<dbReference type="InterPro" id="IPR008972">
    <property type="entry name" value="Cupredoxin"/>
</dbReference>
<dbReference type="Pfam" id="PF02298">
    <property type="entry name" value="Cu_bind_like"/>
    <property type="match status" value="1"/>
</dbReference>
<reference evidence="3 5" key="1">
    <citation type="journal article" date="2012" name="Nature">
        <title>Repeated polyploidization of Gossypium genomes and the evolution of spinnable cotton fibres.</title>
        <authorList>
            <person name="Paterson A.H."/>
            <person name="Wendel J.F."/>
            <person name="Gundlach H."/>
            <person name="Guo H."/>
            <person name="Jenkins J."/>
            <person name="Jin D."/>
            <person name="Llewellyn D."/>
            <person name="Showmaker K.C."/>
            <person name="Shu S."/>
            <person name="Udall J."/>
            <person name="Yoo M.J."/>
            <person name="Byers R."/>
            <person name="Chen W."/>
            <person name="Doron-Faigenboim A."/>
            <person name="Duke M.V."/>
            <person name="Gong L."/>
            <person name="Grimwood J."/>
            <person name="Grover C."/>
            <person name="Grupp K."/>
            <person name="Hu G."/>
            <person name="Lee T.H."/>
            <person name="Li J."/>
            <person name="Lin L."/>
            <person name="Liu T."/>
            <person name="Marler B.S."/>
            <person name="Page J.T."/>
            <person name="Roberts A.W."/>
            <person name="Romanel E."/>
            <person name="Sanders W.S."/>
            <person name="Szadkowski E."/>
            <person name="Tan X."/>
            <person name="Tang H."/>
            <person name="Xu C."/>
            <person name="Wang J."/>
            <person name="Wang Z."/>
            <person name="Zhang D."/>
            <person name="Zhang L."/>
            <person name="Ashrafi H."/>
            <person name="Bedon F."/>
            <person name="Bowers J.E."/>
            <person name="Brubaker C.L."/>
            <person name="Chee P.W."/>
            <person name="Das S."/>
            <person name="Gingle A.R."/>
            <person name="Haigler C.H."/>
            <person name="Harker D."/>
            <person name="Hoffmann L.V."/>
            <person name="Hovav R."/>
            <person name="Jones D.C."/>
            <person name="Lemke C."/>
            <person name="Mansoor S."/>
            <person name="ur Rahman M."/>
            <person name="Rainville L.N."/>
            <person name="Rambani A."/>
            <person name="Reddy U.K."/>
            <person name="Rong J.K."/>
            <person name="Saranga Y."/>
            <person name="Scheffler B.E."/>
            <person name="Scheffler J.A."/>
            <person name="Stelly D.M."/>
            <person name="Triplett B.A."/>
            <person name="Van Deynze A."/>
            <person name="Vaslin M.F."/>
            <person name="Waghmare V.N."/>
            <person name="Walford S.A."/>
            <person name="Wright R.J."/>
            <person name="Zaki E.A."/>
            <person name="Zhang T."/>
            <person name="Dennis E.S."/>
            <person name="Mayer K.F."/>
            <person name="Peterson D.G."/>
            <person name="Rokhsar D.S."/>
            <person name="Wang X."/>
            <person name="Schmutz J."/>
        </authorList>
    </citation>
    <scope>NUCLEOTIDE SEQUENCE [LARGE SCALE GENOMIC DNA]</scope>
</reference>
<evidence type="ECO:0000313" key="3">
    <source>
        <dbReference type="EMBL" id="KJB63796.1"/>
    </source>
</evidence>
<evidence type="ECO:0000313" key="5">
    <source>
        <dbReference type="Proteomes" id="UP000032304"/>
    </source>
</evidence>
<dbReference type="EMBL" id="JABEZZ010000010">
    <property type="protein sequence ID" value="MBA0597127.1"/>
    <property type="molecule type" value="Genomic_DNA"/>
</dbReference>
<dbReference type="Gramene" id="KJB63796">
    <property type="protein sequence ID" value="KJB63796"/>
    <property type="gene ID" value="B456_010G016700"/>
</dbReference>
<proteinExistence type="predicted"/>
<organism evidence="3 5">
    <name type="scientific">Gossypium raimondii</name>
    <name type="common">Peruvian cotton</name>
    <name type="synonym">Gossypium klotzschianum subsp. raimondii</name>
    <dbReference type="NCBI Taxonomy" id="29730"/>
    <lineage>
        <taxon>Eukaryota</taxon>
        <taxon>Viridiplantae</taxon>
        <taxon>Streptophyta</taxon>
        <taxon>Embryophyta</taxon>
        <taxon>Tracheophyta</taxon>
        <taxon>Spermatophyta</taxon>
        <taxon>Magnoliopsida</taxon>
        <taxon>eudicotyledons</taxon>
        <taxon>Gunneridae</taxon>
        <taxon>Pentapetalae</taxon>
        <taxon>rosids</taxon>
        <taxon>malvids</taxon>
        <taxon>Malvales</taxon>
        <taxon>Malvaceae</taxon>
        <taxon>Malvoideae</taxon>
        <taxon>Gossypium</taxon>
    </lineage>
</organism>
<keyword evidence="1" id="KW-0732">Signal</keyword>
<dbReference type="SMR" id="A0A0D2U7B6"/>
<evidence type="ECO:0000259" key="2">
    <source>
        <dbReference type="PROSITE" id="PS51485"/>
    </source>
</evidence>
<dbReference type="GO" id="GO:0009055">
    <property type="term" value="F:electron transfer activity"/>
    <property type="evidence" value="ECO:0007669"/>
    <property type="project" value="InterPro"/>
</dbReference>
<dbReference type="Gene3D" id="2.60.40.420">
    <property type="entry name" value="Cupredoxins - blue copper proteins"/>
    <property type="match status" value="1"/>
</dbReference>
<dbReference type="Proteomes" id="UP000593578">
    <property type="component" value="Unassembled WGS sequence"/>
</dbReference>
<dbReference type="KEGG" id="gra:105773211"/>
<dbReference type="SUPFAM" id="SSF49503">
    <property type="entry name" value="Cupredoxins"/>
    <property type="match status" value="1"/>
</dbReference>
<feature type="domain" description="Phytocyanin" evidence="2">
    <location>
        <begin position="28"/>
        <end position="137"/>
    </location>
</feature>
<feature type="chain" id="PRO_5033220362" description="Phytocyanin domain-containing protein" evidence="1">
    <location>
        <begin position="28"/>
        <end position="139"/>
    </location>
</feature>
<dbReference type="PROSITE" id="PS51485">
    <property type="entry name" value="PHYTOCYANIN"/>
    <property type="match status" value="1"/>
</dbReference>
<gene>
    <name evidence="3" type="ORF">B456_010G016700</name>
    <name evidence="4" type="ORF">Gorai_006942</name>
</gene>
<dbReference type="OMA" id="GWRAGTN"/>
<feature type="signal peptide" evidence="1">
    <location>
        <begin position="1"/>
        <end position="27"/>
    </location>
</feature>
<name>A0A0D2U7B6_GOSRA</name>
<dbReference type="PANTHER" id="PTHR34052:SF2">
    <property type="entry name" value="PLASTOCYANIN-LIKE DOMAIN PROTEIN"/>
    <property type="match status" value="1"/>
</dbReference>
<dbReference type="InterPro" id="IPR003245">
    <property type="entry name" value="Phytocyanin_dom"/>
</dbReference>
<dbReference type="OrthoDB" id="1839683at2759"/>
<dbReference type="PANTHER" id="PTHR34052">
    <property type="entry name" value="GLYCINE-RICH PROTEIN-LIKE"/>
    <property type="match status" value="1"/>
</dbReference>
<dbReference type="AlphaFoldDB" id="A0A0D2U7B6"/>
<dbReference type="eggNOG" id="ENOG502S16H">
    <property type="taxonomic scope" value="Eukaryota"/>
</dbReference>
<sequence>MASIGFNAQQIILLVALGASLLTVTRAATVIVGGSENWRYGYNYTEWAANTAPFYFHDTLVFKYENSTPPHSVYLLPNLWSYSTCDFSKAKLLANPTQVKGDGFEFVLNQWRVFYFASGEANDCKEGLMKMVIVPWPRF</sequence>
<evidence type="ECO:0000256" key="1">
    <source>
        <dbReference type="SAM" id="SignalP"/>
    </source>
</evidence>
<reference evidence="4 6" key="2">
    <citation type="journal article" date="2019" name="Genome Biol. Evol.">
        <title>Insights into the evolution of the New World diploid cottons (Gossypium, subgenus Houzingenia) based on genome sequencing.</title>
        <authorList>
            <person name="Grover C.E."/>
            <person name="Arick M.A. 2nd"/>
            <person name="Thrash A."/>
            <person name="Conover J.L."/>
            <person name="Sanders W.S."/>
            <person name="Peterson D.G."/>
            <person name="Frelichowski J.E."/>
            <person name="Scheffler J.A."/>
            <person name="Scheffler B.E."/>
            <person name="Wendel J.F."/>
        </authorList>
    </citation>
    <scope>NUCLEOTIDE SEQUENCE [LARGE SCALE GENOMIC DNA]</scope>
    <source>
        <strain evidence="4">8</strain>
        <tissue evidence="4">Leaf</tissue>
    </source>
</reference>
<keyword evidence="5" id="KW-1185">Reference proteome</keyword>
<evidence type="ECO:0000313" key="6">
    <source>
        <dbReference type="Proteomes" id="UP000593578"/>
    </source>
</evidence>
<protein>
    <recommendedName>
        <fullName evidence="2">Phytocyanin domain-containing protein</fullName>
    </recommendedName>
</protein>
<dbReference type="Proteomes" id="UP000032304">
    <property type="component" value="Chromosome 10"/>
</dbReference>